<feature type="transmembrane region" description="Helical" evidence="2">
    <location>
        <begin position="6"/>
        <end position="25"/>
    </location>
</feature>
<sequence>MVQAQTALVSAITAAFVTMVIEYLAKPQLEARKDRIVEGNRERRKLMAKLFALTNEASRIAMLAQTGIGFHLGKAALESTRDDISELYPSLLKFEYLLTKRQRKLASKYVLGSPGKVQVLTVLAEMYESSGLHKMETMKEPRPEKLGMGPRIEQLWSALIEEFVSTYTVLTLSPYRPWSYFRTLRKLEQRHNEVERDLANSDDCPDEPRSEAENASSPDAP</sequence>
<dbReference type="RefSeq" id="WP_182890632.1">
    <property type="nucleotide sequence ID" value="NZ_JACGZW010000003.1"/>
</dbReference>
<evidence type="ECO:0000313" key="4">
    <source>
        <dbReference type="Proteomes" id="UP000526734"/>
    </source>
</evidence>
<evidence type="ECO:0000256" key="1">
    <source>
        <dbReference type="SAM" id="MobiDB-lite"/>
    </source>
</evidence>
<organism evidence="3 4">
    <name type="scientific">Amycolatopsis dendrobii</name>
    <dbReference type="NCBI Taxonomy" id="2760662"/>
    <lineage>
        <taxon>Bacteria</taxon>
        <taxon>Bacillati</taxon>
        <taxon>Actinomycetota</taxon>
        <taxon>Actinomycetes</taxon>
        <taxon>Pseudonocardiales</taxon>
        <taxon>Pseudonocardiaceae</taxon>
        <taxon>Amycolatopsis</taxon>
    </lineage>
</organism>
<reference evidence="3 4" key="1">
    <citation type="submission" date="2020-08" db="EMBL/GenBank/DDBJ databases">
        <title>Amycolatopsis sp. nov. DR6-1 isolated from Dendrobium heterocarpum.</title>
        <authorList>
            <person name="Tedsree N."/>
            <person name="Kuncharoen N."/>
            <person name="Likhitwitayawuid K."/>
            <person name="Tanasupawat S."/>
        </authorList>
    </citation>
    <scope>NUCLEOTIDE SEQUENCE [LARGE SCALE GENOMIC DNA]</scope>
    <source>
        <strain evidence="3 4">DR6-1</strain>
    </source>
</reference>
<dbReference type="EMBL" id="JACGZW010000003">
    <property type="protein sequence ID" value="MBB1153511.1"/>
    <property type="molecule type" value="Genomic_DNA"/>
</dbReference>
<dbReference type="Proteomes" id="UP000526734">
    <property type="component" value="Unassembled WGS sequence"/>
</dbReference>
<evidence type="ECO:0008006" key="5">
    <source>
        <dbReference type="Google" id="ProtNLM"/>
    </source>
</evidence>
<name>A0A7W3VUY4_9PSEU</name>
<proteinExistence type="predicted"/>
<keyword evidence="2" id="KW-0812">Transmembrane</keyword>
<evidence type="ECO:0000313" key="3">
    <source>
        <dbReference type="EMBL" id="MBB1153511.1"/>
    </source>
</evidence>
<dbReference type="AlphaFoldDB" id="A0A7W3VUY4"/>
<keyword evidence="2" id="KW-1133">Transmembrane helix</keyword>
<gene>
    <name evidence="3" type="ORF">H4281_10260</name>
</gene>
<evidence type="ECO:0000256" key="2">
    <source>
        <dbReference type="SAM" id="Phobius"/>
    </source>
</evidence>
<accession>A0A7W3VUY4</accession>
<protein>
    <recommendedName>
        <fullName evidence="5">DUF4760 domain-containing protein</fullName>
    </recommendedName>
</protein>
<keyword evidence="4" id="KW-1185">Reference proteome</keyword>
<feature type="region of interest" description="Disordered" evidence="1">
    <location>
        <begin position="191"/>
        <end position="221"/>
    </location>
</feature>
<comment type="caution">
    <text evidence="3">The sequence shown here is derived from an EMBL/GenBank/DDBJ whole genome shotgun (WGS) entry which is preliminary data.</text>
</comment>
<keyword evidence="2" id="KW-0472">Membrane</keyword>